<dbReference type="RefSeq" id="WP_013787919.1">
    <property type="nucleotide sequence ID" value="NC_015555.1"/>
</dbReference>
<dbReference type="eggNOG" id="COG3906">
    <property type="taxonomic scope" value="Bacteria"/>
</dbReference>
<accession>F6BKZ3</accession>
<organism evidence="2 3">
    <name type="scientific">Thermoanaerobacterium xylanolyticum (strain ATCC 49914 / DSM 7097 / LX-11)</name>
    <dbReference type="NCBI Taxonomy" id="858215"/>
    <lineage>
        <taxon>Bacteria</taxon>
        <taxon>Bacillati</taxon>
        <taxon>Bacillota</taxon>
        <taxon>Clostridia</taxon>
        <taxon>Thermoanaerobacterales</taxon>
        <taxon>Thermoanaerobacteraceae</taxon>
        <taxon>Thermoanaerobacterium</taxon>
    </lineage>
</organism>
<evidence type="ECO:0000256" key="1">
    <source>
        <dbReference type="HAMAP-Rule" id="MF_01448"/>
    </source>
</evidence>
<name>F6BKZ3_THEXL</name>
<dbReference type="AlphaFoldDB" id="F6BKZ3"/>
<keyword evidence="3" id="KW-1185">Reference proteome</keyword>
<reference evidence="2" key="1">
    <citation type="submission" date="2011-05" db="EMBL/GenBank/DDBJ databases">
        <title>Complete sequence of Thermoanaerobacterium xylanolyticum LX-11.</title>
        <authorList>
            <consortium name="US DOE Joint Genome Institute"/>
            <person name="Lucas S."/>
            <person name="Han J."/>
            <person name="Lapidus A."/>
            <person name="Cheng J.-F."/>
            <person name="Goodwin L."/>
            <person name="Pitluck S."/>
            <person name="Peters L."/>
            <person name="Mikhailova N."/>
            <person name="Lu M."/>
            <person name="Han C."/>
            <person name="Tapia R."/>
            <person name="Land M."/>
            <person name="Hauser L."/>
            <person name="Kyrpides N."/>
            <person name="Ivanova N."/>
            <person name="Pagani I."/>
            <person name="Hemme C."/>
            <person name="Woyke T."/>
        </authorList>
    </citation>
    <scope>NUCLEOTIDE SEQUENCE</scope>
    <source>
        <strain evidence="2">LX-11</strain>
    </source>
</reference>
<proteinExistence type="inferred from homology"/>
<dbReference type="Proteomes" id="UP000007239">
    <property type="component" value="Chromosome"/>
</dbReference>
<protein>
    <recommendedName>
        <fullName evidence="1">UPF0473 protein Thexy_1144</fullName>
    </recommendedName>
</protein>
<evidence type="ECO:0000313" key="3">
    <source>
        <dbReference type="Proteomes" id="UP000007239"/>
    </source>
</evidence>
<comment type="similarity">
    <text evidence="1">Belongs to the UPF0473 family.</text>
</comment>
<sequence length="101" mass="11770">MDNEFNNDIIELIDENGNEVDFELISSFELDDTRYAVVAPIDSESDDAYILRVEQDENGEDIFVGIDDEDEFNDVVEAYNELLEEYECDDDCDCHHHHDDE</sequence>
<dbReference type="InterPro" id="IPR009711">
    <property type="entry name" value="UPF0473"/>
</dbReference>
<dbReference type="HOGENOM" id="CLU_146610_8_0_9"/>
<gene>
    <name evidence="2" type="ordered locus">Thexy_1144</name>
</gene>
<dbReference type="EMBL" id="CP002739">
    <property type="protein sequence ID" value="AEF17177.1"/>
    <property type="molecule type" value="Genomic_DNA"/>
</dbReference>
<dbReference type="Pfam" id="PF06949">
    <property type="entry name" value="DUF1292"/>
    <property type="match status" value="1"/>
</dbReference>
<evidence type="ECO:0000313" key="2">
    <source>
        <dbReference type="EMBL" id="AEF17177.1"/>
    </source>
</evidence>
<dbReference type="KEGG" id="txy:Thexy_1144"/>
<dbReference type="STRING" id="858215.Thexy_1144"/>
<dbReference type="HAMAP" id="MF_01448">
    <property type="entry name" value="UPF0473"/>
    <property type="match status" value="1"/>
</dbReference>